<feature type="chain" id="PRO_5047076196" evidence="1">
    <location>
        <begin position="22"/>
        <end position="935"/>
    </location>
</feature>
<dbReference type="SUPFAM" id="SSF49464">
    <property type="entry name" value="Carboxypeptidase regulatory domain-like"/>
    <property type="match status" value="1"/>
</dbReference>
<accession>A0ABY5NW15</accession>
<evidence type="ECO:0000256" key="1">
    <source>
        <dbReference type="SAM" id="SignalP"/>
    </source>
</evidence>
<evidence type="ECO:0000313" key="3">
    <source>
        <dbReference type="EMBL" id="UUV22557.1"/>
    </source>
</evidence>
<name>A0ABY5NW15_9FLAO</name>
<keyword evidence="1" id="KW-0732">Signal</keyword>
<organism evidence="3 4">
    <name type="scientific">Paenimyroides aestuarii</name>
    <dbReference type="NCBI Taxonomy" id="2968490"/>
    <lineage>
        <taxon>Bacteria</taxon>
        <taxon>Pseudomonadati</taxon>
        <taxon>Bacteroidota</taxon>
        <taxon>Flavobacteriia</taxon>
        <taxon>Flavobacteriales</taxon>
        <taxon>Flavobacteriaceae</taxon>
        <taxon>Paenimyroides</taxon>
    </lineage>
</organism>
<keyword evidence="4" id="KW-1185">Reference proteome</keyword>
<protein>
    <submittedName>
        <fullName evidence="3">Outer membrane beta-barrel family protein</fullName>
    </submittedName>
</protein>
<feature type="domain" description="Outer membrane protein beta-barrel" evidence="2">
    <location>
        <begin position="774"/>
        <end position="908"/>
    </location>
</feature>
<feature type="domain" description="Outer membrane protein beta-barrel" evidence="2">
    <location>
        <begin position="451"/>
        <end position="732"/>
    </location>
</feature>
<evidence type="ECO:0000259" key="2">
    <source>
        <dbReference type="Pfam" id="PF14905"/>
    </source>
</evidence>
<dbReference type="InterPro" id="IPR008969">
    <property type="entry name" value="CarboxyPept-like_regulatory"/>
</dbReference>
<gene>
    <name evidence="3" type="ORF">NPX36_05820</name>
</gene>
<feature type="signal peptide" evidence="1">
    <location>
        <begin position="1"/>
        <end position="21"/>
    </location>
</feature>
<dbReference type="Proteomes" id="UP001317001">
    <property type="component" value="Chromosome"/>
</dbReference>
<dbReference type="Pfam" id="PF14905">
    <property type="entry name" value="OMP_b-brl_3"/>
    <property type="match status" value="2"/>
</dbReference>
<reference evidence="3 4" key="1">
    <citation type="submission" date="2022-08" db="EMBL/GenBank/DDBJ databases">
        <title>Myroides zhujiangensis sp. nov., a novel bacterium isolated from sediment in the Pearl River Estuary.</title>
        <authorList>
            <person name="Cui L."/>
        </authorList>
    </citation>
    <scope>NUCLEOTIDE SEQUENCE [LARGE SCALE GENOMIC DNA]</scope>
    <source>
        <strain evidence="3 4">SCSIO 72103</strain>
    </source>
</reference>
<dbReference type="EMBL" id="CP102382">
    <property type="protein sequence ID" value="UUV22557.1"/>
    <property type="molecule type" value="Genomic_DNA"/>
</dbReference>
<dbReference type="SUPFAM" id="SSF56935">
    <property type="entry name" value="Porins"/>
    <property type="match status" value="1"/>
</dbReference>
<sequence>MKKIQSILFLVFLLLSIHSFAQNIQLKGKVTNEKKEPITDLTVYLSKVKDSTLIQYATTDALGSFAMDLKAVEEPSFLTFSIIGFKDKIEKFDQLNQSKDLGEIVMTTDSDLLSEIVIVTDAPIRVKNDTLEFNASSFKVRPDANVEALLKELPGVEIDANKKITVNGKEVSQILVNGKPFFNTDGSIALQNLPADLIKKVQVTDFKTKSEEFSGRKAKSDNASINLTIDDDKNKGLMAKLSAGIGSIIDDSNRYESSGLINYFQGNRKISVLASSNNINSEGFSMDELFDNMGGGRSQFLSFGSRSGGPFGFGSGTGITRTHMAGFNYSDQFFEDLETNASYYFKDTQNKNNNRSRVINLLPDGDFITESVSQRLNNNTNHNADLRLEYKLNPSTKIFVSPVITANTNELASNSTSASTDGEGNLLNENTEKSFSTTDSFTFKNAIEFNKKFNDKGKNLSVTLENDHSKTTGLGNTNSATLFYQDERPNDIRNQEEQSRSTDDIYTITTEYSQPISEKAFIDFGYTFEHNNQTDRLNTFNFNESTNTFTDFNDRLSNETNTNIVTNTPYVGMNFNSDKIDWFVNSGVNIANFNASAFYMNNNYSVDRKFVAPYIRSNFRYKLDKSKNFNVGYNYNVNNPNATQILPYERLNDPLQTFIGNENLDQVRYHSLRLGFRNYNFQLRSGWSVFLNGSYYDSQIVSFTLFDENRKRTTTYENVAGAFNANLFFHWNKSHKFNEHTIRYGTGTRLSLDKQKGFANGVLYDANGFTFTPNIYGSWDYGELFTLAPSYNVSFNNTKYTNFQLQETSFVRHNLMLQTTTYWPENFTWGNDFSYTYNSNIAPGFQRDFFLWNTAISYAFLNKALTAKVKVYDVLNQNIGTSRTISPTAIIDQENTVLERYVMFSVTWKFNKFANSRNNKNRGSSHIMPGRMREL</sequence>
<dbReference type="InterPro" id="IPR041700">
    <property type="entry name" value="OMP_b-brl_3"/>
</dbReference>
<evidence type="ECO:0000313" key="4">
    <source>
        <dbReference type="Proteomes" id="UP001317001"/>
    </source>
</evidence>
<proteinExistence type="predicted"/>
<dbReference type="RefSeq" id="WP_257500472.1">
    <property type="nucleotide sequence ID" value="NZ_CP102382.1"/>
</dbReference>